<evidence type="ECO:0000256" key="2">
    <source>
        <dbReference type="ARBA" id="ARBA00022448"/>
    </source>
</evidence>
<evidence type="ECO:0000256" key="4">
    <source>
        <dbReference type="ARBA" id="ARBA00022692"/>
    </source>
</evidence>
<evidence type="ECO:0000256" key="7">
    <source>
        <dbReference type="ARBA" id="ARBA00023136"/>
    </source>
</evidence>
<gene>
    <name evidence="9" type="ORF">SmB9_20560</name>
</gene>
<keyword evidence="3" id="KW-1003">Cell membrane</keyword>
<dbReference type="SUPFAM" id="SSF103473">
    <property type="entry name" value="MFS general substrate transporter"/>
    <property type="match status" value="1"/>
</dbReference>
<sequence length="468" mass="49935">MKLARSGGPAGFFGHPRALGYIAVTEAWERFAQYGMQALLVLYLVDTLLQPGHIESVAGFAVMRAILEALFGPMQTTALASAIFGIYGSFIYLTPILGGFLADRLLGRSATVIAGSVLMISGHFLMMSEAAFLPALLLLVFGIGCFKGNLAAQINALYGMDDARRADAYQIYTLAVNAGVIAAPLVAGTLGETLGWRYGFAAAGVGMGIGLGVYLAGRRYLPENPAPKAKMRPAGRWSLSASEWKSTLALLALLPVLALAAIGNQQMFNAYLIWSDASASLDVFGTRMPTTWLITIDMLASIACLLGVMWFWRRMAVIGIAPMEITRIAIGCLFSVAAYVLLASATWMADSEGAKVGLATLVVFHILGSTAFAHIYPVSLALYARASPPAIVSTMMGIYYLHLFLANGTTGWIGGWLDRLDAYVFWLMHAGLGLLACIMVLAIGAVCRRTLSAEAPASTHQDRPTRQG</sequence>
<dbReference type="PANTHER" id="PTHR23517">
    <property type="entry name" value="RESISTANCE PROTEIN MDTM, PUTATIVE-RELATED-RELATED"/>
    <property type="match status" value="1"/>
</dbReference>
<dbReference type="InterPro" id="IPR050171">
    <property type="entry name" value="MFS_Transporters"/>
</dbReference>
<feature type="transmembrane region" description="Helical" evidence="8">
    <location>
        <begin position="361"/>
        <end position="384"/>
    </location>
</feature>
<dbReference type="KEGG" id="smic:SmB9_20560"/>
<dbReference type="PROSITE" id="PS01022">
    <property type="entry name" value="PTR2_1"/>
    <property type="match status" value="1"/>
</dbReference>
<feature type="transmembrane region" description="Helical" evidence="8">
    <location>
        <begin position="171"/>
        <end position="190"/>
    </location>
</feature>
<dbReference type="GO" id="GO:0006857">
    <property type="term" value="P:oligopeptide transport"/>
    <property type="evidence" value="ECO:0007669"/>
    <property type="project" value="InterPro"/>
</dbReference>
<dbReference type="Proteomes" id="UP000275727">
    <property type="component" value="Chromosome"/>
</dbReference>
<dbReference type="InterPro" id="IPR000109">
    <property type="entry name" value="POT_fam"/>
</dbReference>
<proteinExistence type="predicted"/>
<dbReference type="InterPro" id="IPR005279">
    <property type="entry name" value="Dipep/tripep_permease"/>
</dbReference>
<feature type="transmembrane region" description="Helical" evidence="8">
    <location>
        <begin position="196"/>
        <end position="216"/>
    </location>
</feature>
<dbReference type="NCBIfam" id="TIGR00924">
    <property type="entry name" value="yjdL_sub1_fam"/>
    <property type="match status" value="1"/>
</dbReference>
<feature type="transmembrane region" description="Helical" evidence="8">
    <location>
        <begin position="292"/>
        <end position="313"/>
    </location>
</feature>
<feature type="transmembrane region" description="Helical" evidence="8">
    <location>
        <begin position="248"/>
        <end position="272"/>
    </location>
</feature>
<keyword evidence="2" id="KW-0813">Transport</keyword>
<dbReference type="Gene3D" id="1.20.1250.20">
    <property type="entry name" value="MFS general substrate transporter like domains"/>
    <property type="match status" value="2"/>
</dbReference>
<feature type="transmembrane region" description="Helical" evidence="8">
    <location>
        <begin position="70"/>
        <end position="93"/>
    </location>
</feature>
<keyword evidence="5" id="KW-0571">Peptide transport</keyword>
<dbReference type="PANTHER" id="PTHR23517:SF15">
    <property type="entry name" value="PROTON-DEPENDENT OLIGOPEPTIDE FAMILY TRANSPORT PROTEIN"/>
    <property type="match status" value="1"/>
</dbReference>
<feature type="transmembrane region" description="Helical" evidence="8">
    <location>
        <begin position="131"/>
        <end position="150"/>
    </location>
</feature>
<dbReference type="RefSeq" id="WP_197723599.1">
    <property type="nucleotide sequence ID" value="NZ_AP018711.1"/>
</dbReference>
<evidence type="ECO:0000256" key="6">
    <source>
        <dbReference type="ARBA" id="ARBA00022989"/>
    </source>
</evidence>
<comment type="subcellular location">
    <subcellularLocation>
        <location evidence="1">Cell membrane</location>
        <topology evidence="1">Multi-pass membrane protein</topology>
    </subcellularLocation>
</comment>
<dbReference type="Pfam" id="PF00854">
    <property type="entry name" value="PTR2"/>
    <property type="match status" value="1"/>
</dbReference>
<accession>A0AAD1D6S1</accession>
<dbReference type="GO" id="GO:0005886">
    <property type="term" value="C:plasma membrane"/>
    <property type="evidence" value="ECO:0007669"/>
    <property type="project" value="UniProtKB-SubCell"/>
</dbReference>
<evidence type="ECO:0000256" key="3">
    <source>
        <dbReference type="ARBA" id="ARBA00022475"/>
    </source>
</evidence>
<keyword evidence="4 8" id="KW-0812">Transmembrane</keyword>
<evidence type="ECO:0000256" key="1">
    <source>
        <dbReference type="ARBA" id="ARBA00004651"/>
    </source>
</evidence>
<evidence type="ECO:0000313" key="9">
    <source>
        <dbReference type="EMBL" id="BBE34398.1"/>
    </source>
</evidence>
<feature type="transmembrane region" description="Helical" evidence="8">
    <location>
        <begin position="105"/>
        <end position="125"/>
    </location>
</feature>
<name>A0AAD1D6S1_SPHMI</name>
<dbReference type="InterPro" id="IPR018456">
    <property type="entry name" value="PTR2_symporter_CS"/>
</dbReference>
<keyword evidence="6 8" id="KW-1133">Transmembrane helix</keyword>
<dbReference type="GO" id="GO:1904680">
    <property type="term" value="F:peptide transmembrane transporter activity"/>
    <property type="evidence" value="ECO:0007669"/>
    <property type="project" value="InterPro"/>
</dbReference>
<keyword evidence="7 8" id="KW-0472">Membrane</keyword>
<feature type="transmembrane region" description="Helical" evidence="8">
    <location>
        <begin position="423"/>
        <end position="446"/>
    </location>
</feature>
<evidence type="ECO:0000313" key="10">
    <source>
        <dbReference type="Proteomes" id="UP000275727"/>
    </source>
</evidence>
<dbReference type="AlphaFoldDB" id="A0AAD1D6S1"/>
<dbReference type="EMBL" id="AP018711">
    <property type="protein sequence ID" value="BBE34398.1"/>
    <property type="molecule type" value="Genomic_DNA"/>
</dbReference>
<feature type="transmembrane region" description="Helical" evidence="8">
    <location>
        <begin position="396"/>
        <end position="417"/>
    </location>
</feature>
<feature type="transmembrane region" description="Helical" evidence="8">
    <location>
        <begin position="325"/>
        <end position="349"/>
    </location>
</feature>
<protein>
    <submittedName>
        <fullName evidence="9">MFS transporter</fullName>
    </submittedName>
</protein>
<keyword evidence="5" id="KW-0653">Protein transport</keyword>
<organism evidence="9 10">
    <name type="scientific">Sphingosinicella microcystinivorans</name>
    <dbReference type="NCBI Taxonomy" id="335406"/>
    <lineage>
        <taxon>Bacteria</taxon>
        <taxon>Pseudomonadati</taxon>
        <taxon>Pseudomonadota</taxon>
        <taxon>Alphaproteobacteria</taxon>
        <taxon>Sphingomonadales</taxon>
        <taxon>Sphingosinicellaceae</taxon>
        <taxon>Sphingosinicella</taxon>
    </lineage>
</organism>
<dbReference type="InterPro" id="IPR036259">
    <property type="entry name" value="MFS_trans_sf"/>
</dbReference>
<evidence type="ECO:0000256" key="5">
    <source>
        <dbReference type="ARBA" id="ARBA00022856"/>
    </source>
</evidence>
<reference evidence="9 10" key="1">
    <citation type="submission" date="2018-06" db="EMBL/GenBank/DDBJ databases">
        <title>Complete Genome Sequence of the Microcystin-Degrading Bacterium Sphingosinicella microcystinivorans Strain B-9.</title>
        <authorList>
            <person name="Jin H."/>
            <person name="Nishizawa T."/>
            <person name="Guo Y."/>
            <person name="Nishizawa A."/>
            <person name="Park H."/>
            <person name="Kato H."/>
            <person name="Tsuji K."/>
            <person name="Harada K."/>
        </authorList>
    </citation>
    <scope>NUCLEOTIDE SEQUENCE [LARGE SCALE GENOMIC DNA]</scope>
    <source>
        <strain evidence="9 10">B9</strain>
    </source>
</reference>
<evidence type="ECO:0000256" key="8">
    <source>
        <dbReference type="SAM" id="Phobius"/>
    </source>
</evidence>